<evidence type="ECO:0008006" key="9">
    <source>
        <dbReference type="Google" id="ProtNLM"/>
    </source>
</evidence>
<accession>A0ABQ2HS88</accession>
<dbReference type="SUPFAM" id="SSF52980">
    <property type="entry name" value="Restriction endonuclease-like"/>
    <property type="match status" value="1"/>
</dbReference>
<dbReference type="InterPro" id="IPR011335">
    <property type="entry name" value="Restrct_endonuc-II-like"/>
</dbReference>
<dbReference type="EMBL" id="BMNZ01000002">
    <property type="protein sequence ID" value="GGM88399.1"/>
    <property type="molecule type" value="Genomic_DNA"/>
</dbReference>
<organism evidence="7 8">
    <name type="scientific">Terrabacter tumescens</name>
    <dbReference type="NCBI Taxonomy" id="60443"/>
    <lineage>
        <taxon>Bacteria</taxon>
        <taxon>Bacillati</taxon>
        <taxon>Actinomycetota</taxon>
        <taxon>Actinomycetes</taxon>
        <taxon>Micrococcales</taxon>
        <taxon>Intrasporangiaceae</taxon>
        <taxon>Terrabacter</taxon>
    </lineage>
</organism>
<sequence length="190" mass="21312">MGRDTERRHGVRGSGTADSEFMIGVQIGCPVRGRAQSPADGCHYWVVGLIGLSTTPQVSARMSRQRRRDTAPELALRKVLHARGRRFRVDCLVPGLPRRRVDVLFTRAKVAVFVDGCFWHMCPEHSSLPASNSEWWASKLRMNQERDVQTTSRLEQLGWTVVRVWEHVSAEEAADCVDVALGFLRAQSSG</sequence>
<keyword evidence="1" id="KW-0540">Nuclease</keyword>
<evidence type="ECO:0000256" key="1">
    <source>
        <dbReference type="ARBA" id="ARBA00022722"/>
    </source>
</evidence>
<evidence type="ECO:0000256" key="4">
    <source>
        <dbReference type="ARBA" id="ARBA00022801"/>
    </source>
</evidence>
<evidence type="ECO:0000256" key="2">
    <source>
        <dbReference type="ARBA" id="ARBA00022759"/>
    </source>
</evidence>
<evidence type="ECO:0000256" key="3">
    <source>
        <dbReference type="ARBA" id="ARBA00022763"/>
    </source>
</evidence>
<keyword evidence="3" id="KW-0227">DNA damage</keyword>
<comment type="similarity">
    <text evidence="6">Belongs to the Vsr family.</text>
</comment>
<gene>
    <name evidence="7" type="ORF">GCM10009721_11820</name>
</gene>
<keyword evidence="5" id="KW-0234">DNA repair</keyword>
<comment type="caution">
    <text evidence="7">The sequence shown here is derived from an EMBL/GenBank/DDBJ whole genome shotgun (WGS) entry which is preliminary data.</text>
</comment>
<evidence type="ECO:0000256" key="5">
    <source>
        <dbReference type="ARBA" id="ARBA00023204"/>
    </source>
</evidence>
<dbReference type="NCBIfam" id="TIGR00632">
    <property type="entry name" value="vsr"/>
    <property type="match status" value="1"/>
</dbReference>
<keyword evidence="8" id="KW-1185">Reference proteome</keyword>
<keyword evidence="4" id="KW-0378">Hydrolase</keyword>
<protein>
    <recommendedName>
        <fullName evidence="9">Very short patch repair endonuclease</fullName>
    </recommendedName>
</protein>
<dbReference type="Gene3D" id="3.40.960.10">
    <property type="entry name" value="VSR Endonuclease"/>
    <property type="match status" value="1"/>
</dbReference>
<dbReference type="Proteomes" id="UP000623461">
    <property type="component" value="Unassembled WGS sequence"/>
</dbReference>
<evidence type="ECO:0000256" key="6">
    <source>
        <dbReference type="ARBA" id="ARBA00029466"/>
    </source>
</evidence>
<dbReference type="Pfam" id="PF03852">
    <property type="entry name" value="Vsr"/>
    <property type="match status" value="1"/>
</dbReference>
<dbReference type="CDD" id="cd00221">
    <property type="entry name" value="Vsr"/>
    <property type="match status" value="1"/>
</dbReference>
<keyword evidence="2" id="KW-0255">Endonuclease</keyword>
<proteinExistence type="inferred from homology"/>
<evidence type="ECO:0000313" key="7">
    <source>
        <dbReference type="EMBL" id="GGM88399.1"/>
    </source>
</evidence>
<evidence type="ECO:0000313" key="8">
    <source>
        <dbReference type="Proteomes" id="UP000623461"/>
    </source>
</evidence>
<dbReference type="InterPro" id="IPR004603">
    <property type="entry name" value="DNA_mismatch_endonuc_vsr"/>
</dbReference>
<name>A0ABQ2HS88_9MICO</name>
<reference evidence="8" key="1">
    <citation type="journal article" date="2019" name="Int. J. Syst. Evol. Microbiol.">
        <title>The Global Catalogue of Microorganisms (GCM) 10K type strain sequencing project: providing services to taxonomists for standard genome sequencing and annotation.</title>
        <authorList>
            <consortium name="The Broad Institute Genomics Platform"/>
            <consortium name="The Broad Institute Genome Sequencing Center for Infectious Disease"/>
            <person name="Wu L."/>
            <person name="Ma J."/>
        </authorList>
    </citation>
    <scope>NUCLEOTIDE SEQUENCE [LARGE SCALE GENOMIC DNA]</scope>
    <source>
        <strain evidence="8">JCM 1365</strain>
    </source>
</reference>